<reference evidence="1" key="1">
    <citation type="journal article" date="2015" name="Nature">
        <title>Complex archaea that bridge the gap between prokaryotes and eukaryotes.</title>
        <authorList>
            <person name="Spang A."/>
            <person name="Saw J.H."/>
            <person name="Jorgensen S.L."/>
            <person name="Zaremba-Niedzwiedzka K."/>
            <person name="Martijn J."/>
            <person name="Lind A.E."/>
            <person name="van Eijk R."/>
            <person name="Schleper C."/>
            <person name="Guy L."/>
            <person name="Ettema T.J."/>
        </authorList>
    </citation>
    <scope>NUCLEOTIDE SEQUENCE</scope>
</reference>
<gene>
    <name evidence="1" type="ORF">LCGC14_2397890</name>
</gene>
<accession>A0A0F9CI87</accession>
<feature type="non-terminal residue" evidence="1">
    <location>
        <position position="1"/>
    </location>
</feature>
<organism evidence="1">
    <name type="scientific">marine sediment metagenome</name>
    <dbReference type="NCBI Taxonomy" id="412755"/>
    <lineage>
        <taxon>unclassified sequences</taxon>
        <taxon>metagenomes</taxon>
        <taxon>ecological metagenomes</taxon>
    </lineage>
</organism>
<protein>
    <submittedName>
        <fullName evidence="1">Uncharacterized protein</fullName>
    </submittedName>
</protein>
<comment type="caution">
    <text evidence="1">The sequence shown here is derived from an EMBL/GenBank/DDBJ whole genome shotgun (WGS) entry which is preliminary data.</text>
</comment>
<dbReference type="EMBL" id="LAZR01035930">
    <property type="protein sequence ID" value="KKL26177.1"/>
    <property type="molecule type" value="Genomic_DNA"/>
</dbReference>
<evidence type="ECO:0000313" key="1">
    <source>
        <dbReference type="EMBL" id="KKL26177.1"/>
    </source>
</evidence>
<dbReference type="AlphaFoldDB" id="A0A0F9CI87"/>
<proteinExistence type="predicted"/>
<sequence>YYSIASDDVGAVLGVLRQIFCPDP</sequence>
<name>A0A0F9CI87_9ZZZZ</name>